<feature type="region of interest" description="Disordered" evidence="1">
    <location>
        <begin position="64"/>
        <end position="106"/>
    </location>
</feature>
<organism evidence="2 3">
    <name type="scientific">Eumeta variegata</name>
    <name type="common">Bagworm moth</name>
    <name type="synonym">Eumeta japonica</name>
    <dbReference type="NCBI Taxonomy" id="151549"/>
    <lineage>
        <taxon>Eukaryota</taxon>
        <taxon>Metazoa</taxon>
        <taxon>Ecdysozoa</taxon>
        <taxon>Arthropoda</taxon>
        <taxon>Hexapoda</taxon>
        <taxon>Insecta</taxon>
        <taxon>Pterygota</taxon>
        <taxon>Neoptera</taxon>
        <taxon>Endopterygota</taxon>
        <taxon>Lepidoptera</taxon>
        <taxon>Glossata</taxon>
        <taxon>Ditrysia</taxon>
        <taxon>Tineoidea</taxon>
        <taxon>Psychidae</taxon>
        <taxon>Oiketicinae</taxon>
        <taxon>Eumeta</taxon>
    </lineage>
</organism>
<evidence type="ECO:0000313" key="2">
    <source>
        <dbReference type="EMBL" id="GBP96574.1"/>
    </source>
</evidence>
<reference evidence="2 3" key="1">
    <citation type="journal article" date="2019" name="Commun. Biol.">
        <title>The bagworm genome reveals a unique fibroin gene that provides high tensile strength.</title>
        <authorList>
            <person name="Kono N."/>
            <person name="Nakamura H."/>
            <person name="Ohtoshi R."/>
            <person name="Tomita M."/>
            <person name="Numata K."/>
            <person name="Arakawa K."/>
        </authorList>
    </citation>
    <scope>NUCLEOTIDE SEQUENCE [LARGE SCALE GENOMIC DNA]</scope>
</reference>
<accession>A0A4C2ABI7</accession>
<dbReference type="Proteomes" id="UP000299102">
    <property type="component" value="Unassembled WGS sequence"/>
</dbReference>
<sequence length="106" mass="11742">MIPLHCPEHLPGLSDSNYLFCETIIIRPYTIFCGSGERRDNRPLQISDRVKRKSYGAQTFNFFSSTETSPASSSSHKSLLVSGGQGSSKSKKGIGQVDYVQSLKQR</sequence>
<gene>
    <name evidence="2" type="ORF">EVAR_40518_1</name>
</gene>
<dbReference type="EMBL" id="BGZK01002805">
    <property type="protein sequence ID" value="GBP96574.1"/>
    <property type="molecule type" value="Genomic_DNA"/>
</dbReference>
<comment type="caution">
    <text evidence="2">The sequence shown here is derived from an EMBL/GenBank/DDBJ whole genome shotgun (WGS) entry which is preliminary data.</text>
</comment>
<feature type="compositionally biased region" description="Low complexity" evidence="1">
    <location>
        <begin position="64"/>
        <end position="82"/>
    </location>
</feature>
<protein>
    <submittedName>
        <fullName evidence="2">Uncharacterized protein</fullName>
    </submittedName>
</protein>
<dbReference type="AlphaFoldDB" id="A0A4C2ABI7"/>
<proteinExistence type="predicted"/>
<keyword evidence="3" id="KW-1185">Reference proteome</keyword>
<name>A0A4C2ABI7_EUMVA</name>
<evidence type="ECO:0000313" key="3">
    <source>
        <dbReference type="Proteomes" id="UP000299102"/>
    </source>
</evidence>
<evidence type="ECO:0000256" key="1">
    <source>
        <dbReference type="SAM" id="MobiDB-lite"/>
    </source>
</evidence>